<feature type="transmembrane region" description="Helical" evidence="1">
    <location>
        <begin position="7"/>
        <end position="25"/>
    </location>
</feature>
<reference evidence="2 3" key="1">
    <citation type="submission" date="2019-09" db="EMBL/GenBank/DDBJ databases">
        <authorList>
            <person name="Ou C."/>
        </authorList>
    </citation>
    <scope>NUCLEOTIDE SEQUENCE [LARGE SCALE GENOMIC DNA]</scope>
    <source>
        <strain evidence="2">S2</strain>
        <tissue evidence="2">Leaf</tissue>
    </source>
</reference>
<evidence type="ECO:0008006" key="4">
    <source>
        <dbReference type="Google" id="ProtNLM"/>
    </source>
</evidence>
<gene>
    <name evidence="2" type="ORF">D8674_002834</name>
</gene>
<accession>A0A5N5FFD5</accession>
<protein>
    <recommendedName>
        <fullName evidence="4">Transmembrane protein</fullName>
    </recommendedName>
</protein>
<dbReference type="Proteomes" id="UP000327157">
    <property type="component" value="Chromosome 10"/>
</dbReference>
<reference evidence="2 3" key="3">
    <citation type="submission" date="2019-11" db="EMBL/GenBank/DDBJ databases">
        <title>A de novo genome assembly of a pear dwarfing rootstock.</title>
        <authorList>
            <person name="Wang F."/>
            <person name="Wang J."/>
            <person name="Li S."/>
            <person name="Zhang Y."/>
            <person name="Fang M."/>
            <person name="Ma L."/>
            <person name="Zhao Y."/>
            <person name="Jiang S."/>
        </authorList>
    </citation>
    <scope>NUCLEOTIDE SEQUENCE [LARGE SCALE GENOMIC DNA]</scope>
    <source>
        <strain evidence="2">S2</strain>
        <tissue evidence="2">Leaf</tissue>
    </source>
</reference>
<dbReference type="AlphaFoldDB" id="A0A5N5FFD5"/>
<reference evidence="3" key="2">
    <citation type="submission" date="2019-10" db="EMBL/GenBank/DDBJ databases">
        <title>A de novo genome assembly of a pear dwarfing rootstock.</title>
        <authorList>
            <person name="Wang F."/>
            <person name="Wang J."/>
            <person name="Li S."/>
            <person name="Zhang Y."/>
            <person name="Fang M."/>
            <person name="Ma L."/>
            <person name="Zhao Y."/>
            <person name="Jiang S."/>
        </authorList>
    </citation>
    <scope>NUCLEOTIDE SEQUENCE [LARGE SCALE GENOMIC DNA]</scope>
</reference>
<evidence type="ECO:0000313" key="3">
    <source>
        <dbReference type="Proteomes" id="UP000327157"/>
    </source>
</evidence>
<organism evidence="2 3">
    <name type="scientific">Pyrus ussuriensis x Pyrus communis</name>
    <dbReference type="NCBI Taxonomy" id="2448454"/>
    <lineage>
        <taxon>Eukaryota</taxon>
        <taxon>Viridiplantae</taxon>
        <taxon>Streptophyta</taxon>
        <taxon>Embryophyta</taxon>
        <taxon>Tracheophyta</taxon>
        <taxon>Spermatophyta</taxon>
        <taxon>Magnoliopsida</taxon>
        <taxon>eudicotyledons</taxon>
        <taxon>Gunneridae</taxon>
        <taxon>Pentapetalae</taxon>
        <taxon>rosids</taxon>
        <taxon>fabids</taxon>
        <taxon>Rosales</taxon>
        <taxon>Rosaceae</taxon>
        <taxon>Amygdaloideae</taxon>
        <taxon>Maleae</taxon>
        <taxon>Pyrus</taxon>
    </lineage>
</organism>
<evidence type="ECO:0000256" key="1">
    <source>
        <dbReference type="SAM" id="Phobius"/>
    </source>
</evidence>
<comment type="caution">
    <text evidence="2">The sequence shown here is derived from an EMBL/GenBank/DDBJ whole genome shotgun (WGS) entry which is preliminary data.</text>
</comment>
<sequence length="71" mass="8082">MVHKANVVCMISIILLLLFSFKLVFDNVSENPKHVIADVEEKIISRSHLHIVRKISVPNPFNHGPVPRTKN</sequence>
<keyword evidence="3" id="KW-1185">Reference proteome</keyword>
<keyword evidence="1" id="KW-1133">Transmembrane helix</keyword>
<keyword evidence="1" id="KW-0812">Transmembrane</keyword>
<evidence type="ECO:0000313" key="2">
    <source>
        <dbReference type="EMBL" id="KAB2601829.1"/>
    </source>
</evidence>
<name>A0A5N5FFD5_9ROSA</name>
<dbReference type="EMBL" id="SMOL01000695">
    <property type="protein sequence ID" value="KAB2601829.1"/>
    <property type="molecule type" value="Genomic_DNA"/>
</dbReference>
<proteinExistence type="predicted"/>
<keyword evidence="1" id="KW-0472">Membrane</keyword>